<feature type="domain" description="Tyr recombinase" evidence="2">
    <location>
        <begin position="132"/>
        <end position="310"/>
    </location>
</feature>
<dbReference type="InterPro" id="IPR013762">
    <property type="entry name" value="Integrase-like_cat_sf"/>
</dbReference>
<gene>
    <name evidence="3" type="ORF">ACFSAU_00970</name>
</gene>
<evidence type="ECO:0000313" key="3">
    <source>
        <dbReference type="EMBL" id="MFD1566055.1"/>
    </source>
</evidence>
<name>A0ABD6BN73_9EURY</name>
<dbReference type="InterPro" id="IPR011010">
    <property type="entry name" value="DNA_brk_join_enz"/>
</dbReference>
<dbReference type="PANTHER" id="PTHR30349:SF87">
    <property type="entry name" value="TRANSPOSASE A"/>
    <property type="match status" value="1"/>
</dbReference>
<protein>
    <submittedName>
        <fullName evidence="3">Tyrosine-type recombinase/integrase</fullName>
    </submittedName>
</protein>
<dbReference type="EMBL" id="JBHUCZ010000001">
    <property type="protein sequence ID" value="MFD1566055.1"/>
    <property type="molecule type" value="Genomic_DNA"/>
</dbReference>
<dbReference type="SUPFAM" id="SSF56349">
    <property type="entry name" value="DNA breaking-rejoining enzymes"/>
    <property type="match status" value="1"/>
</dbReference>
<dbReference type="CDD" id="cd00397">
    <property type="entry name" value="DNA_BRE_C"/>
    <property type="match status" value="1"/>
</dbReference>
<reference evidence="3 4" key="1">
    <citation type="journal article" date="2019" name="Int. J. Syst. Evol. Microbiol.">
        <title>The Global Catalogue of Microorganisms (GCM) 10K type strain sequencing project: providing services to taxonomists for standard genome sequencing and annotation.</title>
        <authorList>
            <consortium name="The Broad Institute Genomics Platform"/>
            <consortium name="The Broad Institute Genome Sequencing Center for Infectious Disease"/>
            <person name="Wu L."/>
            <person name="Ma J."/>
        </authorList>
    </citation>
    <scope>NUCLEOTIDE SEQUENCE [LARGE SCALE GENOMIC DNA]</scope>
    <source>
        <strain evidence="3 4">CGMCC 1.12859</strain>
    </source>
</reference>
<dbReference type="GO" id="GO:0006310">
    <property type="term" value="P:DNA recombination"/>
    <property type="evidence" value="ECO:0007669"/>
    <property type="project" value="UniProtKB-KW"/>
</dbReference>
<dbReference type="PANTHER" id="PTHR30349">
    <property type="entry name" value="PHAGE INTEGRASE-RELATED"/>
    <property type="match status" value="1"/>
</dbReference>
<evidence type="ECO:0000256" key="1">
    <source>
        <dbReference type="ARBA" id="ARBA00023172"/>
    </source>
</evidence>
<evidence type="ECO:0000259" key="2">
    <source>
        <dbReference type="PROSITE" id="PS51898"/>
    </source>
</evidence>
<dbReference type="Pfam" id="PF00589">
    <property type="entry name" value="Phage_integrase"/>
    <property type="match status" value="1"/>
</dbReference>
<dbReference type="InterPro" id="IPR050090">
    <property type="entry name" value="Tyrosine_recombinase_XerCD"/>
</dbReference>
<comment type="caution">
    <text evidence="3">The sequence shown here is derived from an EMBL/GenBank/DDBJ whole genome shotgun (WGS) entry which is preliminary data.</text>
</comment>
<evidence type="ECO:0000313" key="4">
    <source>
        <dbReference type="Proteomes" id="UP001597139"/>
    </source>
</evidence>
<dbReference type="RefSeq" id="WP_267645303.1">
    <property type="nucleotide sequence ID" value="NZ_JANHGR010000001.1"/>
</dbReference>
<keyword evidence="1" id="KW-0233">DNA recombination</keyword>
<dbReference type="Proteomes" id="UP001597139">
    <property type="component" value="Unassembled WGS sequence"/>
</dbReference>
<proteinExistence type="predicted"/>
<organism evidence="3 4">
    <name type="scientific">Halolamina litorea</name>
    <dbReference type="NCBI Taxonomy" id="1515593"/>
    <lineage>
        <taxon>Archaea</taxon>
        <taxon>Methanobacteriati</taxon>
        <taxon>Methanobacteriota</taxon>
        <taxon>Stenosarchaea group</taxon>
        <taxon>Halobacteria</taxon>
        <taxon>Halobacteriales</taxon>
        <taxon>Haloferacaceae</taxon>
    </lineage>
</organism>
<keyword evidence="4" id="KW-1185">Reference proteome</keyword>
<sequence length="414" mass="46826">MTDTRAKVESLRERIQDSSDLSDDDCAALLEFSNTLYLLKSEYTDYRHEKLLRHCTIMAETVGGLAESLHDKESAEDLVRWINVTYENENTNHDYRTALRVFGNRVTEEEGIPDSLEWIPSGTSNSHNPVPNPADMLEWETDVIPMIEACRNSRDKALLAVAFDSGARSGELQDLTVGDVNDHRHGLQVMVDGKTGQRSVSLIPSVPYLQRWMSDHPDSTDGNAPLWSKLDDAEEVSYRCYLNIFKRAGRKAGISKPTTPTNFRKSNATYLAEKGMNESYINDRQGRTRGSKATAHYVAKFGGRAEDEYARLQGLEVDEEEPEPIGPVKCPRCGNDTPRHEPACVHCQQALSHEGAESIEEEEREVRDVFFRFAQENPGVLEDYQRSRDFTELLEENPELFEDAQSFVEALADQ</sequence>
<dbReference type="PROSITE" id="PS51898">
    <property type="entry name" value="TYR_RECOMBINASE"/>
    <property type="match status" value="1"/>
</dbReference>
<dbReference type="InterPro" id="IPR002104">
    <property type="entry name" value="Integrase_catalytic"/>
</dbReference>
<dbReference type="Gene3D" id="1.10.443.10">
    <property type="entry name" value="Intergrase catalytic core"/>
    <property type="match status" value="1"/>
</dbReference>
<dbReference type="AlphaFoldDB" id="A0ABD6BN73"/>
<accession>A0ABD6BN73</accession>